<evidence type="ECO:0000313" key="5">
    <source>
        <dbReference type="Proteomes" id="UP001596417"/>
    </source>
</evidence>
<dbReference type="PANTHER" id="PTHR33393:SF13">
    <property type="entry name" value="PGA BIOSYNTHESIS PROTEIN CAPA"/>
    <property type="match status" value="1"/>
</dbReference>
<comment type="caution">
    <text evidence="4">The sequence shown here is derived from an EMBL/GenBank/DDBJ whole genome shotgun (WGS) entry which is preliminary data.</text>
</comment>
<name>A0ABD5YLJ2_9EURY</name>
<dbReference type="EMBL" id="JBHTAX010000001">
    <property type="protein sequence ID" value="MFC7190224.1"/>
    <property type="molecule type" value="Genomic_DNA"/>
</dbReference>
<sequence>MVYFPCWGLYLSNRDGVRASWGWNTRSNRRSRSFTRQSEAPVSVDSEPIAKSGPAKASAPSAPRMLASAGFDVACLANNHIMDFGADGLRATEQACTEAGIETVGAGETIDEALSLITASIDSQTVAVINVCEREFGIAGDEPGTAWVSHPTVEERIERAAESADIVLVVTHGGIEYVSFPPPGRQQTLRSFVESGADAVIGHHPHVAQGWEIYNESPIVYSLGNFLFDQPNRPSTSWGLTVSLSGHGSSLAGLQIIPTEQYDGRVHKMDDPTSHLTYLGQVSDITAERESLQAHWQELAVRLFKQRYSSWLRTGTAAGPTQLLKDPRAALGNAWDSSERRTEMLTLLNVIRNESHRDVIETALAVEAGDIPDKRTPEIERTVRDLLEWTEDRPVYDRPSFPVRIAQTLMRRLG</sequence>
<protein>
    <submittedName>
        <fullName evidence="4">CapA family protein</fullName>
    </submittedName>
</protein>
<gene>
    <name evidence="4" type="ORF">ACFQL7_10405</name>
</gene>
<evidence type="ECO:0000256" key="2">
    <source>
        <dbReference type="SAM" id="MobiDB-lite"/>
    </source>
</evidence>
<keyword evidence="5" id="KW-1185">Reference proteome</keyword>
<dbReference type="AlphaFoldDB" id="A0ABD5YLJ2"/>
<evidence type="ECO:0000256" key="1">
    <source>
        <dbReference type="ARBA" id="ARBA00005662"/>
    </source>
</evidence>
<organism evidence="4 5">
    <name type="scientific">Halocatena marina</name>
    <dbReference type="NCBI Taxonomy" id="2934937"/>
    <lineage>
        <taxon>Archaea</taxon>
        <taxon>Methanobacteriati</taxon>
        <taxon>Methanobacteriota</taxon>
        <taxon>Stenosarchaea group</taxon>
        <taxon>Halobacteria</taxon>
        <taxon>Halobacteriales</taxon>
        <taxon>Natronomonadaceae</taxon>
        <taxon>Halocatena</taxon>
    </lineage>
</organism>
<proteinExistence type="inferred from homology"/>
<dbReference type="InterPro" id="IPR019079">
    <property type="entry name" value="Capsule_synth_CapA"/>
</dbReference>
<dbReference type="CDD" id="cd07381">
    <property type="entry name" value="MPP_CapA"/>
    <property type="match status" value="1"/>
</dbReference>
<feature type="region of interest" description="Disordered" evidence="2">
    <location>
        <begin position="28"/>
        <end position="59"/>
    </location>
</feature>
<dbReference type="Proteomes" id="UP001596417">
    <property type="component" value="Unassembled WGS sequence"/>
</dbReference>
<dbReference type="InterPro" id="IPR029052">
    <property type="entry name" value="Metallo-depent_PP-like"/>
</dbReference>
<dbReference type="Pfam" id="PF09587">
    <property type="entry name" value="PGA_cap"/>
    <property type="match status" value="1"/>
</dbReference>
<comment type="similarity">
    <text evidence="1">Belongs to the CapA family.</text>
</comment>
<reference evidence="4 5" key="1">
    <citation type="journal article" date="2019" name="Int. J. Syst. Evol. Microbiol.">
        <title>The Global Catalogue of Microorganisms (GCM) 10K type strain sequencing project: providing services to taxonomists for standard genome sequencing and annotation.</title>
        <authorList>
            <consortium name="The Broad Institute Genomics Platform"/>
            <consortium name="The Broad Institute Genome Sequencing Center for Infectious Disease"/>
            <person name="Wu L."/>
            <person name="Ma J."/>
        </authorList>
    </citation>
    <scope>NUCLEOTIDE SEQUENCE [LARGE SCALE GENOMIC DNA]</scope>
    <source>
        <strain evidence="4 5">RDMS1</strain>
    </source>
</reference>
<dbReference type="Gene3D" id="3.60.21.10">
    <property type="match status" value="1"/>
</dbReference>
<feature type="compositionally biased region" description="Low complexity" evidence="2">
    <location>
        <begin position="50"/>
        <end position="59"/>
    </location>
</feature>
<dbReference type="RefSeq" id="WP_390205507.1">
    <property type="nucleotide sequence ID" value="NZ_JBHSZC010000001.1"/>
</dbReference>
<evidence type="ECO:0000259" key="3">
    <source>
        <dbReference type="SMART" id="SM00854"/>
    </source>
</evidence>
<evidence type="ECO:0000313" key="4">
    <source>
        <dbReference type="EMBL" id="MFC7190224.1"/>
    </source>
</evidence>
<dbReference type="SUPFAM" id="SSF56300">
    <property type="entry name" value="Metallo-dependent phosphatases"/>
    <property type="match status" value="1"/>
</dbReference>
<accession>A0ABD5YLJ2</accession>
<feature type="domain" description="Capsule synthesis protein CapA" evidence="3">
    <location>
        <begin position="20"/>
        <end position="230"/>
    </location>
</feature>
<dbReference type="SMART" id="SM00854">
    <property type="entry name" value="PGA_cap"/>
    <property type="match status" value="1"/>
</dbReference>
<dbReference type="InterPro" id="IPR052169">
    <property type="entry name" value="CW_Biosynth-Accessory"/>
</dbReference>
<dbReference type="PANTHER" id="PTHR33393">
    <property type="entry name" value="POLYGLUTAMINE SYNTHESIS ACCESSORY PROTEIN RV0574C-RELATED"/>
    <property type="match status" value="1"/>
</dbReference>